<evidence type="ECO:0000256" key="3">
    <source>
        <dbReference type="ARBA" id="ARBA00022691"/>
    </source>
</evidence>
<dbReference type="Pfam" id="PF13649">
    <property type="entry name" value="Methyltransf_25"/>
    <property type="match status" value="1"/>
</dbReference>
<dbReference type="PANTHER" id="PTHR11006">
    <property type="entry name" value="PROTEIN ARGININE N-METHYLTRANSFERASE"/>
    <property type="match status" value="1"/>
</dbReference>
<sequence length="155" mass="16935">MTTANDVPAAEYFSEYGMMSHHMTMLLDVGRMQAYRSAILNDAAHFKDKVVLDVGTGTGVLAIWAAEAGARRVYAVEQSSEVAECARTMAAHHGVADVVEVLEGAMEELNVPEKVDVIVSEWMGYFLVRESMAKSVIYARDTYLKPGGAMYPSHA</sequence>
<keyword evidence="2 4" id="KW-0808">Transferase</keyword>
<feature type="non-terminal residue" evidence="6">
    <location>
        <position position="155"/>
    </location>
</feature>
<dbReference type="InterPro" id="IPR029063">
    <property type="entry name" value="SAM-dependent_MTases_sf"/>
</dbReference>
<dbReference type="GO" id="GO:0042054">
    <property type="term" value="F:histone methyltransferase activity"/>
    <property type="evidence" value="ECO:0007669"/>
    <property type="project" value="TreeGrafter"/>
</dbReference>
<dbReference type="EMBL" id="GL833123">
    <property type="protein sequence ID" value="EGB10695.1"/>
    <property type="molecule type" value="Genomic_DNA"/>
</dbReference>
<accession>F0Y2F4</accession>
<dbReference type="KEGG" id="aaf:AURANDRAFT_22105"/>
<dbReference type="InterPro" id="IPR025799">
    <property type="entry name" value="Arg_MeTrfase"/>
</dbReference>
<dbReference type="SUPFAM" id="SSF53335">
    <property type="entry name" value="S-adenosyl-L-methionine-dependent methyltransferases"/>
    <property type="match status" value="1"/>
</dbReference>
<evidence type="ECO:0000256" key="4">
    <source>
        <dbReference type="PROSITE-ProRule" id="PRU01015"/>
    </source>
</evidence>
<evidence type="ECO:0000256" key="1">
    <source>
        <dbReference type="ARBA" id="ARBA00022603"/>
    </source>
</evidence>
<dbReference type="InterPro" id="IPR041698">
    <property type="entry name" value="Methyltransf_25"/>
</dbReference>
<reference evidence="6 7" key="1">
    <citation type="journal article" date="2011" name="Proc. Natl. Acad. Sci. U.S.A.">
        <title>Niche of harmful alga Aureococcus anophagefferens revealed through ecogenomics.</title>
        <authorList>
            <person name="Gobler C.J."/>
            <person name="Berry D.L."/>
            <person name="Dyhrman S.T."/>
            <person name="Wilhelm S.W."/>
            <person name="Salamov A."/>
            <person name="Lobanov A.V."/>
            <person name="Zhang Y."/>
            <person name="Collier J.L."/>
            <person name="Wurch L.L."/>
            <person name="Kustka A.B."/>
            <person name="Dill B.D."/>
            <person name="Shah M."/>
            <person name="VerBerkmoes N.C."/>
            <person name="Kuo A."/>
            <person name="Terry A."/>
            <person name="Pangilinan J."/>
            <person name="Lindquist E.A."/>
            <person name="Lucas S."/>
            <person name="Paulsen I.T."/>
            <person name="Hattenrath-Lehmann T.K."/>
            <person name="Talmage S.C."/>
            <person name="Walker E.A."/>
            <person name="Koch F."/>
            <person name="Burson A.M."/>
            <person name="Marcoval M.A."/>
            <person name="Tang Y.Z."/>
            <person name="Lecleir G.R."/>
            <person name="Coyne K.J."/>
            <person name="Berg G.M."/>
            <person name="Bertrand E.M."/>
            <person name="Saito M.A."/>
            <person name="Gladyshev V.N."/>
            <person name="Grigoriev I.V."/>
        </authorList>
    </citation>
    <scope>NUCLEOTIDE SEQUENCE [LARGE SCALE GENOMIC DNA]</scope>
    <source>
        <strain evidence="7">CCMP 1984</strain>
    </source>
</reference>
<dbReference type="FunFam" id="3.40.50.150:FF:000016">
    <property type="entry name" value="Protein arginine N-methyltransferase 6"/>
    <property type="match status" value="1"/>
</dbReference>
<dbReference type="GO" id="GO:0032259">
    <property type="term" value="P:methylation"/>
    <property type="evidence" value="ECO:0007669"/>
    <property type="project" value="UniProtKB-KW"/>
</dbReference>
<keyword evidence="1 4" id="KW-0489">Methyltransferase</keyword>
<evidence type="ECO:0000313" key="6">
    <source>
        <dbReference type="EMBL" id="EGB10695.1"/>
    </source>
</evidence>
<keyword evidence="7" id="KW-1185">Reference proteome</keyword>
<dbReference type="GO" id="GO:0016274">
    <property type="term" value="F:protein-arginine N-methyltransferase activity"/>
    <property type="evidence" value="ECO:0007669"/>
    <property type="project" value="InterPro"/>
</dbReference>
<dbReference type="OMA" id="HEEMIGD"/>
<dbReference type="PANTHER" id="PTHR11006:SF68">
    <property type="entry name" value="PROTEIN ARGININE N-METHYLTRANSFERASE PRMT10"/>
    <property type="match status" value="1"/>
</dbReference>
<dbReference type="GeneID" id="20219554"/>
<protein>
    <recommendedName>
        <fullName evidence="5">Methyltransferase domain-containing protein</fullName>
    </recommendedName>
</protein>
<dbReference type="Proteomes" id="UP000002729">
    <property type="component" value="Unassembled WGS sequence"/>
</dbReference>
<organism evidence="7">
    <name type="scientific">Aureococcus anophagefferens</name>
    <name type="common">Harmful bloom alga</name>
    <dbReference type="NCBI Taxonomy" id="44056"/>
    <lineage>
        <taxon>Eukaryota</taxon>
        <taxon>Sar</taxon>
        <taxon>Stramenopiles</taxon>
        <taxon>Ochrophyta</taxon>
        <taxon>Pelagophyceae</taxon>
        <taxon>Pelagomonadales</taxon>
        <taxon>Pelagomonadaceae</taxon>
        <taxon>Aureococcus</taxon>
    </lineage>
</organism>
<keyword evidence="3 4" id="KW-0949">S-adenosyl-L-methionine</keyword>
<dbReference type="InParanoid" id="F0Y2F4"/>
<dbReference type="OrthoDB" id="7848332at2759"/>
<gene>
    <name evidence="6" type="ORF">AURANDRAFT_22105</name>
</gene>
<evidence type="ECO:0000259" key="5">
    <source>
        <dbReference type="Pfam" id="PF13649"/>
    </source>
</evidence>
<dbReference type="Gene3D" id="3.40.50.150">
    <property type="entry name" value="Vaccinia Virus protein VP39"/>
    <property type="match status" value="1"/>
</dbReference>
<dbReference type="CDD" id="cd02440">
    <property type="entry name" value="AdoMet_MTases"/>
    <property type="match status" value="1"/>
</dbReference>
<evidence type="ECO:0000256" key="2">
    <source>
        <dbReference type="ARBA" id="ARBA00022679"/>
    </source>
</evidence>
<evidence type="ECO:0000313" key="7">
    <source>
        <dbReference type="Proteomes" id="UP000002729"/>
    </source>
</evidence>
<feature type="domain" description="Methyltransferase" evidence="5">
    <location>
        <begin position="51"/>
        <end position="148"/>
    </location>
</feature>
<dbReference type="AlphaFoldDB" id="F0Y2F4"/>
<dbReference type="eggNOG" id="KOG1499">
    <property type="taxonomic scope" value="Eukaryota"/>
</dbReference>
<proteinExistence type="predicted"/>
<dbReference type="GO" id="GO:0005634">
    <property type="term" value="C:nucleus"/>
    <property type="evidence" value="ECO:0007669"/>
    <property type="project" value="TreeGrafter"/>
</dbReference>
<name>F0Y2F4_AURAN</name>
<dbReference type="PROSITE" id="PS51678">
    <property type="entry name" value="SAM_MT_PRMT"/>
    <property type="match status" value="1"/>
</dbReference>
<dbReference type="RefSeq" id="XP_009034286.1">
    <property type="nucleotide sequence ID" value="XM_009036038.1"/>
</dbReference>